<proteinExistence type="predicted"/>
<reference evidence="2 3" key="1">
    <citation type="journal article" date="2023" name="Arcadia Sci">
        <title>De novo assembly of a long-read Amblyomma americanum tick genome.</title>
        <authorList>
            <person name="Chou S."/>
            <person name="Poskanzer K.E."/>
            <person name="Rollins M."/>
            <person name="Thuy-Boun P.S."/>
        </authorList>
    </citation>
    <scope>NUCLEOTIDE SEQUENCE [LARGE SCALE GENOMIC DNA]</scope>
    <source>
        <strain evidence="2">F_SG_1</strain>
        <tissue evidence="2">Salivary glands</tissue>
    </source>
</reference>
<feature type="signal peptide" evidence="1">
    <location>
        <begin position="1"/>
        <end position="27"/>
    </location>
</feature>
<feature type="chain" id="PRO_5042973078" description="Secreted protein" evidence="1">
    <location>
        <begin position="28"/>
        <end position="224"/>
    </location>
</feature>
<keyword evidence="3" id="KW-1185">Reference proteome</keyword>
<gene>
    <name evidence="2" type="ORF">V5799_021050</name>
</gene>
<dbReference type="Proteomes" id="UP001321473">
    <property type="component" value="Unassembled WGS sequence"/>
</dbReference>
<comment type="caution">
    <text evidence="2">The sequence shown here is derived from an EMBL/GenBank/DDBJ whole genome shotgun (WGS) entry which is preliminary data.</text>
</comment>
<keyword evidence="1" id="KW-0732">Signal</keyword>
<evidence type="ECO:0000256" key="1">
    <source>
        <dbReference type="SAM" id="SignalP"/>
    </source>
</evidence>
<protein>
    <recommendedName>
        <fullName evidence="4">Secreted protein</fullName>
    </recommendedName>
</protein>
<dbReference type="AlphaFoldDB" id="A0AAQ4FPJ5"/>
<name>A0AAQ4FPJ5_AMBAM</name>
<evidence type="ECO:0000313" key="3">
    <source>
        <dbReference type="Proteomes" id="UP001321473"/>
    </source>
</evidence>
<evidence type="ECO:0000313" key="2">
    <source>
        <dbReference type="EMBL" id="KAK8789174.1"/>
    </source>
</evidence>
<accession>A0AAQ4FPJ5</accession>
<sequence>MGITNLPRFFAVQCLGIWWLQYLGSYGGQVSGPALVTGPLPGLPPGPWSMPRCVARSEPEDFNFTPKRSVYSEKLHLSEGAASFDGCAYQCAQPHLSSLDQRLCLSSHLVTGTSIMLSPSRTANIIPLHIGAPFSGLGSTSTMGITNLPRFFAVQCLGICWLQSLGAYGRQVSGPALVTSPLPGVPPGTWSMPRCVAHSEPEDFNFTPNRSVYSEKLRLSEGAA</sequence>
<organism evidence="2 3">
    <name type="scientific">Amblyomma americanum</name>
    <name type="common">Lone star tick</name>
    <dbReference type="NCBI Taxonomy" id="6943"/>
    <lineage>
        <taxon>Eukaryota</taxon>
        <taxon>Metazoa</taxon>
        <taxon>Ecdysozoa</taxon>
        <taxon>Arthropoda</taxon>
        <taxon>Chelicerata</taxon>
        <taxon>Arachnida</taxon>
        <taxon>Acari</taxon>
        <taxon>Parasitiformes</taxon>
        <taxon>Ixodida</taxon>
        <taxon>Ixodoidea</taxon>
        <taxon>Ixodidae</taxon>
        <taxon>Amblyomminae</taxon>
        <taxon>Amblyomma</taxon>
    </lineage>
</organism>
<evidence type="ECO:0008006" key="4">
    <source>
        <dbReference type="Google" id="ProtNLM"/>
    </source>
</evidence>
<dbReference type="EMBL" id="JARKHS020000053">
    <property type="protein sequence ID" value="KAK8789174.1"/>
    <property type="molecule type" value="Genomic_DNA"/>
</dbReference>